<keyword evidence="3" id="KW-1185">Reference proteome</keyword>
<keyword evidence="1" id="KW-0472">Membrane</keyword>
<comment type="caution">
    <text evidence="2">The sequence shown here is derived from an EMBL/GenBank/DDBJ whole genome shotgun (WGS) entry which is preliminary data.</text>
</comment>
<feature type="transmembrane region" description="Helical" evidence="1">
    <location>
        <begin position="40"/>
        <end position="63"/>
    </location>
</feature>
<reference evidence="2 3" key="1">
    <citation type="journal article" date="2024" name="BMC Biol.">
        <title>Comparative genomics of Ascetosporea gives new insight into the evolutionary basis for animal parasitism in Rhizaria.</title>
        <authorList>
            <person name="Hiltunen Thoren M."/>
            <person name="Onut-Brannstrom I."/>
            <person name="Alfjorden A."/>
            <person name="Peckova H."/>
            <person name="Swords F."/>
            <person name="Hooper C."/>
            <person name="Holzer A.S."/>
            <person name="Bass D."/>
            <person name="Burki F."/>
        </authorList>
    </citation>
    <scope>NUCLEOTIDE SEQUENCE [LARGE SCALE GENOMIC DNA]</scope>
    <source>
        <strain evidence="2">20-A016</strain>
    </source>
</reference>
<evidence type="ECO:0000313" key="2">
    <source>
        <dbReference type="EMBL" id="MES1917962.1"/>
    </source>
</evidence>
<dbReference type="Proteomes" id="UP001439008">
    <property type="component" value="Unassembled WGS sequence"/>
</dbReference>
<gene>
    <name evidence="2" type="ORF">MHBO_000001</name>
</gene>
<accession>A0ABV2AFE4</accession>
<keyword evidence="1" id="KW-0812">Transmembrane</keyword>
<organism evidence="2 3">
    <name type="scientific">Bonamia ostreae</name>
    <dbReference type="NCBI Taxonomy" id="126728"/>
    <lineage>
        <taxon>Eukaryota</taxon>
        <taxon>Sar</taxon>
        <taxon>Rhizaria</taxon>
        <taxon>Endomyxa</taxon>
        <taxon>Ascetosporea</taxon>
        <taxon>Haplosporida</taxon>
        <taxon>Bonamia</taxon>
    </lineage>
</organism>
<dbReference type="EMBL" id="JBDODL010000001">
    <property type="protein sequence ID" value="MES1917962.1"/>
    <property type="molecule type" value="Genomic_DNA"/>
</dbReference>
<name>A0ABV2AFE4_9EUKA</name>
<evidence type="ECO:0000313" key="3">
    <source>
        <dbReference type="Proteomes" id="UP001439008"/>
    </source>
</evidence>
<evidence type="ECO:0000256" key="1">
    <source>
        <dbReference type="SAM" id="Phobius"/>
    </source>
</evidence>
<proteinExistence type="predicted"/>
<protein>
    <submittedName>
        <fullName evidence="2">Uncharacterized protein</fullName>
    </submittedName>
</protein>
<sequence length="119" mass="13664">MAEETKDIEKSLSEKIKPIDLRGKPEIEKKYTDYLKSGTLYALFLIWYYSLGIGMSVAMYVAVKSTKNVGLVIMFAVFCLFIFFVVFFIVHGMLYSKPKELKIVVELSEEELVEKSLAM</sequence>
<feature type="transmembrane region" description="Helical" evidence="1">
    <location>
        <begin position="69"/>
        <end position="90"/>
    </location>
</feature>
<keyword evidence="1" id="KW-1133">Transmembrane helix</keyword>